<keyword evidence="3" id="KW-0328">Glycosyltransferase</keyword>
<comment type="similarity">
    <text evidence="1 3">Belongs to the UDP-glycosyltransferase family.</text>
</comment>
<dbReference type="FunFam" id="3.40.50.2000:FF:000027">
    <property type="entry name" value="Glycosyltransferase"/>
    <property type="match status" value="1"/>
</dbReference>
<proteinExistence type="evidence at transcript level"/>
<dbReference type="InterPro" id="IPR002213">
    <property type="entry name" value="UDP_glucos_trans"/>
</dbReference>
<dbReference type="PANTHER" id="PTHR11926">
    <property type="entry name" value="GLUCOSYL/GLUCURONOSYL TRANSFERASES"/>
    <property type="match status" value="1"/>
</dbReference>
<sequence length="484" mass="54803">MGSQASPKPHAVLVPYPAQGHINPLMQLAKLLHWKGFHITYVNTEYNHRRLKRSKGLDFADELDGFTFEAIPDGLPPSDRDATQHIPTLSDSIAKNNLKNPFAELMKKLNSNPDLPPVTCVMSDGIMGFAREVAVELGIPEVMFWTASACGYMAYIHFDELAKQGIVPFKDDNFLVDGTLDKPIEWIRGMPNMKLRDIPTFIRTTDPYDIMFNYLGGESRRSLQSAAILINTFDEYEHEVLKELNKMHPKIYTAGPLNMLLTRHVSSETKIKSFSSSLWKEDTNCLNWLDKWAPESVVYVNYGCVTTMTDQHLKEFAWGLAKSKQPFLWIVRPDVVMGDQSAAALPKEFYDEVEDRGMIVSWCPQAEVLKHPSIGAYLSHCGWNSTTESVAGGVPMLCWPFFAEQSTNCRYACTVWGTGMEVNHDVKRDDVAELVKEMMEGENGKVLRKNAKEWRRKAEAATEVGGSAYNDFERLVKDILQFKE</sequence>
<dbReference type="Gene3D" id="3.40.50.2000">
    <property type="entry name" value="Glycogen Phosphorylase B"/>
    <property type="match status" value="2"/>
</dbReference>
<accession>A0A2I6B3N3</accession>
<dbReference type="EC" id="2.4.1.-" evidence="4"/>
<evidence type="ECO:0000256" key="1">
    <source>
        <dbReference type="ARBA" id="ARBA00009995"/>
    </source>
</evidence>
<dbReference type="InterPro" id="IPR035595">
    <property type="entry name" value="UDP_glycos_trans_CS"/>
</dbReference>
<dbReference type="CDD" id="cd03784">
    <property type="entry name" value="GT1_Gtf-like"/>
    <property type="match status" value="1"/>
</dbReference>
<dbReference type="AlphaFoldDB" id="A0A2I6B3N3"/>
<name>A0A2I6B3N3_RHORB</name>
<dbReference type="PANTHER" id="PTHR11926:SF1547">
    <property type="entry name" value="GLYCOSYLTRANSFERASE"/>
    <property type="match status" value="1"/>
</dbReference>
<dbReference type="GO" id="GO:0080044">
    <property type="term" value="F:quercetin 7-O-glucosyltransferase activity"/>
    <property type="evidence" value="ECO:0007669"/>
    <property type="project" value="TreeGrafter"/>
</dbReference>
<dbReference type="Pfam" id="PF00201">
    <property type="entry name" value="UDPGT"/>
    <property type="match status" value="1"/>
</dbReference>
<organism evidence="5">
    <name type="scientific">Rhodiola rosea</name>
    <name type="common">Roseroot</name>
    <name type="synonym">Sedum rhodiola</name>
    <dbReference type="NCBI Taxonomy" id="203015"/>
    <lineage>
        <taxon>Eukaryota</taxon>
        <taxon>Viridiplantae</taxon>
        <taxon>Streptophyta</taxon>
        <taxon>Embryophyta</taxon>
        <taxon>Tracheophyta</taxon>
        <taxon>Spermatophyta</taxon>
        <taxon>Magnoliopsida</taxon>
        <taxon>eudicotyledons</taxon>
        <taxon>Gunneridae</taxon>
        <taxon>Pentapetalae</taxon>
        <taxon>Saxifragales</taxon>
        <taxon>Crassulaceae</taxon>
        <taxon>Rhodiola</taxon>
    </lineage>
</organism>
<dbReference type="GO" id="GO:0080043">
    <property type="term" value="F:quercetin 3-O-glucosyltransferase activity"/>
    <property type="evidence" value="ECO:0007669"/>
    <property type="project" value="TreeGrafter"/>
</dbReference>
<reference evidence="5" key="1">
    <citation type="journal article" date="2018" name="Mol. Plant">
        <title>Complete pathway elucidation and heterologous reconstitution of Rhodiola salidroside biosynthesis.</title>
        <authorList>
            <person name="Torrens-Spence M.P."/>
            <person name="Pluskal T."/>
            <person name="Li F.S."/>
            <person name="Carballo V."/>
            <person name="Weng J.K."/>
        </authorList>
    </citation>
    <scope>NUCLEOTIDE SEQUENCE</scope>
</reference>
<dbReference type="FunFam" id="3.40.50.2000:FF:000055">
    <property type="entry name" value="Glycosyltransferase"/>
    <property type="match status" value="1"/>
</dbReference>
<evidence type="ECO:0000256" key="3">
    <source>
        <dbReference type="RuleBase" id="RU003718"/>
    </source>
</evidence>
<protein>
    <recommendedName>
        <fullName evidence="4">Glycosyltransferase</fullName>
        <ecNumber evidence="4">2.4.1.-</ecNumber>
    </recommendedName>
</protein>
<dbReference type="PROSITE" id="PS00375">
    <property type="entry name" value="UDPGT"/>
    <property type="match status" value="1"/>
</dbReference>
<evidence type="ECO:0000256" key="2">
    <source>
        <dbReference type="ARBA" id="ARBA00022679"/>
    </source>
</evidence>
<evidence type="ECO:0000313" key="5">
    <source>
        <dbReference type="EMBL" id="AUI41118.1"/>
    </source>
</evidence>
<dbReference type="SUPFAM" id="SSF53756">
    <property type="entry name" value="UDP-Glycosyltransferase/glycogen phosphorylase"/>
    <property type="match status" value="1"/>
</dbReference>
<keyword evidence="2 3" id="KW-0808">Transferase</keyword>
<dbReference type="EMBL" id="MF674529">
    <property type="protein sequence ID" value="AUI41118.1"/>
    <property type="molecule type" value="mRNA"/>
</dbReference>
<evidence type="ECO:0000256" key="4">
    <source>
        <dbReference type="RuleBase" id="RU362057"/>
    </source>
</evidence>